<dbReference type="InterPro" id="IPR000719">
    <property type="entry name" value="Prot_kinase_dom"/>
</dbReference>
<dbReference type="AlphaFoldDB" id="D8R3L6"/>
<keyword evidence="12 17" id="KW-1133">Transmembrane helix</keyword>
<keyword evidence="6 17" id="KW-0812">Transmembrane</keyword>
<evidence type="ECO:0000256" key="8">
    <source>
        <dbReference type="ARBA" id="ARBA00022734"/>
    </source>
</evidence>
<name>D8R3L6_SELML</name>
<evidence type="ECO:0000259" key="18">
    <source>
        <dbReference type="PROSITE" id="PS50011"/>
    </source>
</evidence>
<dbReference type="SUPFAM" id="SSF56112">
    <property type="entry name" value="Protein kinase-like (PK-like)"/>
    <property type="match status" value="1"/>
</dbReference>
<dbReference type="InterPro" id="IPR011009">
    <property type="entry name" value="Kinase-like_dom_sf"/>
</dbReference>
<evidence type="ECO:0000256" key="6">
    <source>
        <dbReference type="ARBA" id="ARBA00022692"/>
    </source>
</evidence>
<dbReference type="InterPro" id="IPR013320">
    <property type="entry name" value="ConA-like_dom_sf"/>
</dbReference>
<dbReference type="SMART" id="SM00220">
    <property type="entry name" value="S_TKc"/>
    <property type="match status" value="1"/>
</dbReference>
<keyword evidence="7" id="KW-0732">Signal</keyword>
<feature type="domain" description="Protein kinase" evidence="18">
    <location>
        <begin position="289"/>
        <end position="556"/>
    </location>
</feature>
<feature type="non-terminal residue" evidence="19">
    <location>
        <position position="1"/>
    </location>
</feature>
<dbReference type="STRING" id="88036.D8R3L6"/>
<evidence type="ECO:0000313" key="20">
    <source>
        <dbReference type="Proteomes" id="UP000001514"/>
    </source>
</evidence>
<organism evidence="20">
    <name type="scientific">Selaginella moellendorffii</name>
    <name type="common">Spikemoss</name>
    <dbReference type="NCBI Taxonomy" id="88036"/>
    <lineage>
        <taxon>Eukaryota</taxon>
        <taxon>Viridiplantae</taxon>
        <taxon>Streptophyta</taxon>
        <taxon>Embryophyta</taxon>
        <taxon>Tracheophyta</taxon>
        <taxon>Lycopodiopsida</taxon>
        <taxon>Selaginellales</taxon>
        <taxon>Selaginellaceae</taxon>
        <taxon>Selaginella</taxon>
    </lineage>
</organism>
<feature type="transmembrane region" description="Helical" evidence="17">
    <location>
        <begin position="226"/>
        <end position="259"/>
    </location>
</feature>
<dbReference type="GO" id="GO:0005524">
    <property type="term" value="F:ATP binding"/>
    <property type="evidence" value="ECO:0007669"/>
    <property type="project" value="UniProtKB-UniRule"/>
</dbReference>
<evidence type="ECO:0000313" key="19">
    <source>
        <dbReference type="EMBL" id="EFJ33302.1"/>
    </source>
</evidence>
<dbReference type="HOGENOM" id="CLU_000288_62_6_1"/>
<keyword evidence="9 16" id="KW-0547">Nucleotide-binding</keyword>
<keyword evidence="14" id="KW-0675">Receptor</keyword>
<sequence length="563" mass="62433">SIFLTSGQPGSVGRVYHKLPVRFRHADAPVKLVTFNTSFQFKITQPSCQQGEGFAFVVVPKPRAPPPGSVLGLMTPGRSLNHTFAVEFDTHQNMVYEDPPWQHVGVDLGSLISAQTTGSNMQELLASNLTLTAWIEYWGLYDTLEVRVSNGNRRPAKPDLELPRVRLPAILQRESYYVGFSASTGQCHQYYQIYKWSFTTRYVSHPPNKSAPPGACKAWYCSRTNFIVAVLLSSAGLGVAMLLLGAALLQFQAFLRVYLKTRSIQRRNKAGCSFTLFSFEELALATKNFSDKELLGRGGMGSVYKGVLSSDGSVVAVKLLANDSKESHHQFISELSIISRLQHKNLVSLRGWCHEKSKLILVYEFMPNGSLDTILFDHRRVLQWDQRYNIAQGIAEALAFLHGGWEHKIVHRDVKAANVLLDADFVPRLGDFGLARFMDATTEDMTKVGTLGYIAPELAYTGRATVKSDVYGFGVVLLEIATGLHALDKSFEADGITLLDWVWKANTGGMLLEAADVKLIKCFDALQMERVLTLGLLCCHPDADSRPTMRECCQFLSGDVPAP</sequence>
<evidence type="ECO:0000256" key="7">
    <source>
        <dbReference type="ARBA" id="ARBA00022729"/>
    </source>
</evidence>
<evidence type="ECO:0000256" key="4">
    <source>
        <dbReference type="ARBA" id="ARBA00022475"/>
    </source>
</evidence>
<comment type="similarity">
    <text evidence="2">In the N-terminal section; belongs to the leguminous lectin family.</text>
</comment>
<dbReference type="Gene3D" id="1.10.510.10">
    <property type="entry name" value="Transferase(Phosphotransferase) domain 1"/>
    <property type="match status" value="1"/>
</dbReference>
<proteinExistence type="inferred from homology"/>
<evidence type="ECO:0000256" key="16">
    <source>
        <dbReference type="PROSITE-ProRule" id="PRU10141"/>
    </source>
</evidence>
<evidence type="ECO:0000256" key="14">
    <source>
        <dbReference type="ARBA" id="ARBA00023170"/>
    </source>
</evidence>
<evidence type="ECO:0000256" key="12">
    <source>
        <dbReference type="ARBA" id="ARBA00022989"/>
    </source>
</evidence>
<evidence type="ECO:0000256" key="2">
    <source>
        <dbReference type="ARBA" id="ARBA00008536"/>
    </source>
</evidence>
<evidence type="ECO:0000256" key="3">
    <source>
        <dbReference type="ARBA" id="ARBA00010217"/>
    </source>
</evidence>
<dbReference type="PROSITE" id="PS50011">
    <property type="entry name" value="PROTEIN_KINASE_DOM"/>
    <property type="match status" value="1"/>
</dbReference>
<evidence type="ECO:0000256" key="11">
    <source>
        <dbReference type="ARBA" id="ARBA00022840"/>
    </source>
</evidence>
<dbReference type="InterPro" id="IPR050528">
    <property type="entry name" value="L-type_Lectin-RKs"/>
</dbReference>
<keyword evidence="20" id="KW-1185">Reference proteome</keyword>
<keyword evidence="5" id="KW-0808">Transferase</keyword>
<dbReference type="FunFam" id="3.30.200.20:FF:000178">
    <property type="entry name" value="serine/threonine-protein kinase PBS1-like"/>
    <property type="match status" value="1"/>
</dbReference>
<dbReference type="InParanoid" id="D8R3L6"/>
<dbReference type="PROSITE" id="PS00108">
    <property type="entry name" value="PROTEIN_KINASE_ST"/>
    <property type="match status" value="1"/>
</dbReference>
<evidence type="ECO:0000256" key="10">
    <source>
        <dbReference type="ARBA" id="ARBA00022777"/>
    </source>
</evidence>
<feature type="non-terminal residue" evidence="19">
    <location>
        <position position="563"/>
    </location>
</feature>
<dbReference type="InterPro" id="IPR008271">
    <property type="entry name" value="Ser/Thr_kinase_AS"/>
</dbReference>
<protein>
    <recommendedName>
        <fullName evidence="18">Protein kinase domain-containing protein</fullName>
    </recommendedName>
</protein>
<dbReference type="Gene3D" id="3.30.200.20">
    <property type="entry name" value="Phosphorylase Kinase, domain 1"/>
    <property type="match status" value="1"/>
</dbReference>
<dbReference type="Gene3D" id="2.60.120.200">
    <property type="match status" value="1"/>
</dbReference>
<dbReference type="GO" id="GO:0030246">
    <property type="term" value="F:carbohydrate binding"/>
    <property type="evidence" value="ECO:0007669"/>
    <property type="project" value="UniProtKB-KW"/>
</dbReference>
<feature type="binding site" evidence="16">
    <location>
        <position position="318"/>
    </location>
    <ligand>
        <name>ATP</name>
        <dbReference type="ChEBI" id="CHEBI:30616"/>
    </ligand>
</feature>
<dbReference type="GO" id="GO:0005886">
    <property type="term" value="C:plasma membrane"/>
    <property type="evidence" value="ECO:0000318"/>
    <property type="project" value="GO_Central"/>
</dbReference>
<dbReference type="Gramene" id="EFJ33302">
    <property type="protein sequence ID" value="EFJ33302"/>
    <property type="gene ID" value="SELMODRAFT_61771"/>
</dbReference>
<reference evidence="19 20" key="1">
    <citation type="journal article" date="2011" name="Science">
        <title>The Selaginella genome identifies genetic changes associated with the evolution of vascular plants.</title>
        <authorList>
            <person name="Banks J.A."/>
            <person name="Nishiyama T."/>
            <person name="Hasebe M."/>
            <person name="Bowman J.L."/>
            <person name="Gribskov M."/>
            <person name="dePamphilis C."/>
            <person name="Albert V.A."/>
            <person name="Aono N."/>
            <person name="Aoyama T."/>
            <person name="Ambrose B.A."/>
            <person name="Ashton N.W."/>
            <person name="Axtell M.J."/>
            <person name="Barker E."/>
            <person name="Barker M.S."/>
            <person name="Bennetzen J.L."/>
            <person name="Bonawitz N.D."/>
            <person name="Chapple C."/>
            <person name="Cheng C."/>
            <person name="Correa L.G."/>
            <person name="Dacre M."/>
            <person name="DeBarry J."/>
            <person name="Dreyer I."/>
            <person name="Elias M."/>
            <person name="Engstrom E.M."/>
            <person name="Estelle M."/>
            <person name="Feng L."/>
            <person name="Finet C."/>
            <person name="Floyd S.K."/>
            <person name="Frommer W.B."/>
            <person name="Fujita T."/>
            <person name="Gramzow L."/>
            <person name="Gutensohn M."/>
            <person name="Harholt J."/>
            <person name="Hattori M."/>
            <person name="Heyl A."/>
            <person name="Hirai T."/>
            <person name="Hiwatashi Y."/>
            <person name="Ishikawa M."/>
            <person name="Iwata M."/>
            <person name="Karol K.G."/>
            <person name="Koehler B."/>
            <person name="Kolukisaoglu U."/>
            <person name="Kubo M."/>
            <person name="Kurata T."/>
            <person name="Lalonde S."/>
            <person name="Li K."/>
            <person name="Li Y."/>
            <person name="Litt A."/>
            <person name="Lyons E."/>
            <person name="Manning G."/>
            <person name="Maruyama T."/>
            <person name="Michael T.P."/>
            <person name="Mikami K."/>
            <person name="Miyazaki S."/>
            <person name="Morinaga S."/>
            <person name="Murata T."/>
            <person name="Mueller-Roeber B."/>
            <person name="Nelson D.R."/>
            <person name="Obara M."/>
            <person name="Oguri Y."/>
            <person name="Olmstead R.G."/>
            <person name="Onodera N."/>
            <person name="Petersen B.L."/>
            <person name="Pils B."/>
            <person name="Prigge M."/>
            <person name="Rensing S.A."/>
            <person name="Riano-Pachon D.M."/>
            <person name="Roberts A.W."/>
            <person name="Sato Y."/>
            <person name="Scheller H.V."/>
            <person name="Schulz B."/>
            <person name="Schulz C."/>
            <person name="Shakirov E.V."/>
            <person name="Shibagaki N."/>
            <person name="Shinohara N."/>
            <person name="Shippen D.E."/>
            <person name="Soerensen I."/>
            <person name="Sotooka R."/>
            <person name="Sugimoto N."/>
            <person name="Sugita M."/>
            <person name="Sumikawa N."/>
            <person name="Tanurdzic M."/>
            <person name="Theissen G."/>
            <person name="Ulvskov P."/>
            <person name="Wakazuki S."/>
            <person name="Weng J.K."/>
            <person name="Willats W.W."/>
            <person name="Wipf D."/>
            <person name="Wolf P.G."/>
            <person name="Yang L."/>
            <person name="Zimmer A.D."/>
            <person name="Zhu Q."/>
            <person name="Mitros T."/>
            <person name="Hellsten U."/>
            <person name="Loque D."/>
            <person name="Otillar R."/>
            <person name="Salamov A."/>
            <person name="Schmutz J."/>
            <person name="Shapiro H."/>
            <person name="Lindquist E."/>
            <person name="Lucas S."/>
            <person name="Rokhsar D."/>
            <person name="Grigoriev I.V."/>
        </authorList>
    </citation>
    <scope>NUCLEOTIDE SEQUENCE [LARGE SCALE GENOMIC DNA]</scope>
</reference>
<comment type="subcellular location">
    <subcellularLocation>
        <location evidence="1">Cell membrane</location>
        <topology evidence="1">Single-pass type I membrane protein</topology>
    </subcellularLocation>
</comment>
<keyword evidence="13 17" id="KW-0472">Membrane</keyword>
<dbReference type="GO" id="GO:0002229">
    <property type="term" value="P:defense response to oomycetes"/>
    <property type="evidence" value="ECO:0007669"/>
    <property type="project" value="UniProtKB-ARBA"/>
</dbReference>
<keyword evidence="4" id="KW-1003">Cell membrane</keyword>
<evidence type="ECO:0000256" key="9">
    <source>
        <dbReference type="ARBA" id="ARBA00022741"/>
    </source>
</evidence>
<gene>
    <name evidence="19" type="ORF">SELMODRAFT_61771</name>
</gene>
<dbReference type="Pfam" id="PF00069">
    <property type="entry name" value="Pkinase"/>
    <property type="match status" value="1"/>
</dbReference>
<dbReference type="SUPFAM" id="SSF49899">
    <property type="entry name" value="Concanavalin A-like lectins/glucanases"/>
    <property type="match status" value="1"/>
</dbReference>
<dbReference type="FunFam" id="1.10.510.10:FF:000240">
    <property type="entry name" value="Lectin-domain containing receptor kinase A4.3"/>
    <property type="match status" value="1"/>
</dbReference>
<evidence type="ECO:0000256" key="1">
    <source>
        <dbReference type="ARBA" id="ARBA00004251"/>
    </source>
</evidence>
<comment type="similarity">
    <text evidence="3">In the C-terminal section; belongs to the protein kinase superfamily. Ser/Thr protein kinase family.</text>
</comment>
<keyword evidence="8" id="KW-0430">Lectin</keyword>
<dbReference type="KEGG" id="smo:SELMODRAFT_61771"/>
<dbReference type="eggNOG" id="ENOG502QSJ4">
    <property type="taxonomic scope" value="Eukaryota"/>
</dbReference>
<dbReference type="EMBL" id="GL377571">
    <property type="protein sequence ID" value="EFJ33302.1"/>
    <property type="molecule type" value="Genomic_DNA"/>
</dbReference>
<keyword evidence="10" id="KW-0418">Kinase</keyword>
<dbReference type="PANTHER" id="PTHR27007">
    <property type="match status" value="1"/>
</dbReference>
<dbReference type="Proteomes" id="UP000001514">
    <property type="component" value="Unassembled WGS sequence"/>
</dbReference>
<dbReference type="OrthoDB" id="543442at2759"/>
<keyword evidence="15" id="KW-0325">Glycoprotein</keyword>
<keyword evidence="11 16" id="KW-0067">ATP-binding</keyword>
<dbReference type="GO" id="GO:0004672">
    <property type="term" value="F:protein kinase activity"/>
    <property type="evidence" value="ECO:0007669"/>
    <property type="project" value="InterPro"/>
</dbReference>
<evidence type="ECO:0000256" key="13">
    <source>
        <dbReference type="ARBA" id="ARBA00023136"/>
    </source>
</evidence>
<dbReference type="CDD" id="cd06899">
    <property type="entry name" value="lectin_legume_LecRK_Arcelin_ConA"/>
    <property type="match status" value="1"/>
</dbReference>
<dbReference type="InterPro" id="IPR017441">
    <property type="entry name" value="Protein_kinase_ATP_BS"/>
</dbReference>
<evidence type="ECO:0000256" key="15">
    <source>
        <dbReference type="ARBA" id="ARBA00023180"/>
    </source>
</evidence>
<dbReference type="CDD" id="cd14066">
    <property type="entry name" value="STKc_IRAK"/>
    <property type="match status" value="1"/>
</dbReference>
<evidence type="ECO:0000256" key="5">
    <source>
        <dbReference type="ARBA" id="ARBA00022679"/>
    </source>
</evidence>
<dbReference type="Pfam" id="PF00139">
    <property type="entry name" value="Lectin_legB"/>
    <property type="match status" value="1"/>
</dbReference>
<dbReference type="InterPro" id="IPR001220">
    <property type="entry name" value="Legume_lectin_dom"/>
</dbReference>
<accession>D8R3L6</accession>
<evidence type="ECO:0000256" key="17">
    <source>
        <dbReference type="SAM" id="Phobius"/>
    </source>
</evidence>
<dbReference type="PROSITE" id="PS00107">
    <property type="entry name" value="PROTEIN_KINASE_ATP"/>
    <property type="match status" value="1"/>
</dbReference>